<dbReference type="InterPro" id="IPR016455">
    <property type="entry name" value="XTH"/>
</dbReference>
<dbReference type="PANTHER" id="PTHR31062">
    <property type="entry name" value="XYLOGLUCAN ENDOTRANSGLUCOSYLASE/HYDROLASE PROTEIN 8-RELATED"/>
    <property type="match status" value="1"/>
</dbReference>
<comment type="function">
    <text evidence="13">Catalyzes xyloglucan endohydrolysis (XEH) and/or endotransglycosylation (XET). Cleaves and religates xyloglucan polymers, an essential constituent of the primary cell wall, and thereby participates in cell wall construction of growing tissues.</text>
</comment>
<dbReference type="PRINTS" id="PR00737">
    <property type="entry name" value="GLHYDRLASE16"/>
</dbReference>
<dbReference type="InterPro" id="IPR000757">
    <property type="entry name" value="Beta-glucanase-like"/>
</dbReference>
<dbReference type="GO" id="GO:0004553">
    <property type="term" value="F:hydrolase activity, hydrolyzing O-glycosyl compounds"/>
    <property type="evidence" value="ECO:0007669"/>
    <property type="project" value="InterPro"/>
</dbReference>
<evidence type="ECO:0000256" key="5">
    <source>
        <dbReference type="ARBA" id="ARBA00022729"/>
    </source>
</evidence>
<comment type="subcellular location">
    <subcellularLocation>
        <location evidence="13">Secreted</location>
        <location evidence="13">Cell wall</location>
    </subcellularLocation>
    <subcellularLocation>
        <location evidence="13">Secreted</location>
        <location evidence="13">Extracellular space</location>
        <location evidence="13">Apoplast</location>
    </subcellularLocation>
</comment>
<feature type="signal peptide" evidence="13">
    <location>
        <begin position="1"/>
        <end position="26"/>
    </location>
</feature>
<comment type="similarity">
    <text evidence="13">Belongs to the glycosyl hydrolase 16 family.</text>
</comment>
<evidence type="ECO:0000256" key="1">
    <source>
        <dbReference type="ARBA" id="ARBA00022512"/>
    </source>
</evidence>
<dbReference type="Pfam" id="PF06955">
    <property type="entry name" value="XET_C"/>
    <property type="match status" value="1"/>
</dbReference>
<accession>D7KRD7</accession>
<dbReference type="GO" id="GO:0071555">
    <property type="term" value="P:cell wall organization"/>
    <property type="evidence" value="ECO:0007669"/>
    <property type="project" value="UniProtKB-KW"/>
</dbReference>
<keyword evidence="6 13" id="KW-0378">Hydrolase</keyword>
<name>D7KRD7_ARALL</name>
<feature type="glycosylation site" description="N-linked (GlcNAc...) asparagine" evidence="12">
    <location>
        <position position="112"/>
    </location>
</feature>
<evidence type="ECO:0000256" key="12">
    <source>
        <dbReference type="PIRSR" id="PIRSR005604-2"/>
    </source>
</evidence>
<dbReference type="PROSITE" id="PS01034">
    <property type="entry name" value="GH16_1"/>
    <property type="match status" value="1"/>
</dbReference>
<dbReference type="eggNOG" id="ENOG502QQ71">
    <property type="taxonomic scope" value="Eukaryota"/>
</dbReference>
<sequence>MKLSCGTSFSFLILFLLAGQYVHVYAGSFHKDVQIHWGDGRGKIHDKDGKLLSLSLDKSSGSGFQSNQEFLYGKAEVQMKLVPGNSAGTVTTFYLKSPGTTWDEIDFEFLGNISGHPYTLHTNVYTKGTGDKEQQFHLWFDPTVNFHTYCITWNPQRIIFTVDGIPIREFKNSEAIGALRESLGSRALGNKRRIRENRLVKSSFYCFLQKLQCRWMVWANGKSSCSANSPWFTQKLDSNGQTRMKGVQSKYMIYNYCTDKRRFPRDVPAVCT</sequence>
<keyword evidence="4 13" id="KW-0808">Transferase</keyword>
<dbReference type="Pfam" id="PF00722">
    <property type="entry name" value="Glyco_hydro_16"/>
    <property type="match status" value="1"/>
</dbReference>
<evidence type="ECO:0000256" key="9">
    <source>
        <dbReference type="ARBA" id="ARBA00023295"/>
    </source>
</evidence>
<keyword evidence="5 13" id="KW-0732">Signal</keyword>
<dbReference type="STRING" id="81972.D7KRD7"/>
<evidence type="ECO:0000256" key="11">
    <source>
        <dbReference type="PIRSR" id="PIRSR005604-1"/>
    </source>
</evidence>
<dbReference type="EC" id="2.4.1.207" evidence="13"/>
<dbReference type="InterPro" id="IPR008263">
    <property type="entry name" value="GH16_AS"/>
</dbReference>
<keyword evidence="16" id="KW-1185">Reference proteome</keyword>
<protein>
    <recommendedName>
        <fullName evidence="13">Xyloglucan endotransglucosylase/hydrolase</fullName>
        <ecNumber evidence="13">2.4.1.207</ecNumber>
    </recommendedName>
</protein>
<feature type="domain" description="GH16" evidence="14">
    <location>
        <begin position="1"/>
        <end position="269"/>
    </location>
</feature>
<evidence type="ECO:0000313" key="15">
    <source>
        <dbReference type="EMBL" id="EFH63134.1"/>
    </source>
</evidence>
<feature type="chain" id="PRO_5005126835" description="Xyloglucan endotransglucosylase/hydrolase" evidence="13">
    <location>
        <begin position="27"/>
        <end position="272"/>
    </location>
</feature>
<dbReference type="InterPro" id="IPR010713">
    <property type="entry name" value="XET_C"/>
</dbReference>
<organism evidence="16">
    <name type="scientific">Arabidopsis lyrata subsp. lyrata</name>
    <name type="common">Lyre-leaved rock-cress</name>
    <dbReference type="NCBI Taxonomy" id="81972"/>
    <lineage>
        <taxon>Eukaryota</taxon>
        <taxon>Viridiplantae</taxon>
        <taxon>Streptophyta</taxon>
        <taxon>Embryophyta</taxon>
        <taxon>Tracheophyta</taxon>
        <taxon>Spermatophyta</taxon>
        <taxon>Magnoliopsida</taxon>
        <taxon>eudicotyledons</taxon>
        <taxon>Gunneridae</taxon>
        <taxon>Pentapetalae</taxon>
        <taxon>rosids</taxon>
        <taxon>malvids</taxon>
        <taxon>Brassicales</taxon>
        <taxon>Brassicaceae</taxon>
        <taxon>Camelineae</taxon>
        <taxon>Arabidopsis</taxon>
    </lineage>
</organism>
<dbReference type="SUPFAM" id="SSF49899">
    <property type="entry name" value="Concanavalin A-like lectins/glucanases"/>
    <property type="match status" value="1"/>
</dbReference>
<dbReference type="Gene3D" id="2.60.120.200">
    <property type="match status" value="1"/>
</dbReference>
<keyword evidence="10 13" id="KW-0961">Cell wall biogenesis/degradation</keyword>
<dbReference type="GO" id="GO:0042546">
    <property type="term" value="P:cell wall biogenesis"/>
    <property type="evidence" value="ECO:0007669"/>
    <property type="project" value="InterPro"/>
</dbReference>
<feature type="active site" description="Proton donor" evidence="11">
    <location>
        <position position="108"/>
    </location>
</feature>
<dbReference type="GO" id="GO:0016762">
    <property type="term" value="F:xyloglucan:xyloglucosyl transferase activity"/>
    <property type="evidence" value="ECO:0007669"/>
    <property type="project" value="UniProtKB-EC"/>
</dbReference>
<dbReference type="PIRSF" id="PIRSF005604">
    <property type="entry name" value="XET"/>
    <property type="match status" value="1"/>
</dbReference>
<dbReference type="InterPro" id="IPR008264">
    <property type="entry name" value="Beta_glucanase"/>
</dbReference>
<evidence type="ECO:0000256" key="4">
    <source>
        <dbReference type="ARBA" id="ARBA00022679"/>
    </source>
</evidence>
<keyword evidence="9 13" id="KW-0326">Glycosidase</keyword>
<dbReference type="PROSITE" id="PS51762">
    <property type="entry name" value="GH16_2"/>
    <property type="match status" value="1"/>
</dbReference>
<proteinExistence type="inferred from homology"/>
<evidence type="ECO:0000259" key="14">
    <source>
        <dbReference type="PROSITE" id="PS51762"/>
    </source>
</evidence>
<dbReference type="EMBL" id="GL348714">
    <property type="protein sequence ID" value="EFH63134.1"/>
    <property type="molecule type" value="Genomic_DNA"/>
</dbReference>
<keyword evidence="2 13" id="KW-0052">Apoplast</keyword>
<dbReference type="GO" id="GO:0010411">
    <property type="term" value="P:xyloglucan metabolic process"/>
    <property type="evidence" value="ECO:0007669"/>
    <property type="project" value="InterPro"/>
</dbReference>
<comment type="PTM">
    <text evidence="13">Contains at least one intrachain disulfide bond essential for its enzymatic activity.</text>
</comment>
<evidence type="ECO:0000256" key="3">
    <source>
        <dbReference type="ARBA" id="ARBA00022525"/>
    </source>
</evidence>
<dbReference type="InterPro" id="IPR013320">
    <property type="entry name" value="ConA-like_dom_sf"/>
</dbReference>
<evidence type="ECO:0000256" key="7">
    <source>
        <dbReference type="ARBA" id="ARBA00023157"/>
    </source>
</evidence>
<evidence type="ECO:0000256" key="10">
    <source>
        <dbReference type="ARBA" id="ARBA00023316"/>
    </source>
</evidence>
<evidence type="ECO:0000256" key="2">
    <source>
        <dbReference type="ARBA" id="ARBA00022523"/>
    </source>
</evidence>
<feature type="active site" description="Nucleophile" evidence="11">
    <location>
        <position position="104"/>
    </location>
</feature>
<keyword evidence="3 13" id="KW-0964">Secreted</keyword>
<dbReference type="Gramene" id="fgenesh2_kg.2__716__AT4G30280.1">
    <property type="protein sequence ID" value="fgenesh2_kg.2__716__AT4G30280.1"/>
    <property type="gene ID" value="fgenesh2_kg.2__716__AT4G30280.1"/>
</dbReference>
<evidence type="ECO:0000313" key="16">
    <source>
        <dbReference type="Proteomes" id="UP000008694"/>
    </source>
</evidence>
<dbReference type="AlphaFoldDB" id="D7KRD7"/>
<dbReference type="InterPro" id="IPR044791">
    <property type="entry name" value="Beta-glucanase/XTH"/>
</dbReference>
<evidence type="ECO:0000256" key="8">
    <source>
        <dbReference type="ARBA" id="ARBA00023180"/>
    </source>
</evidence>
<evidence type="ECO:0000256" key="6">
    <source>
        <dbReference type="ARBA" id="ARBA00022801"/>
    </source>
</evidence>
<keyword evidence="7" id="KW-1015">Disulfide bond</keyword>
<dbReference type="Proteomes" id="UP000008694">
    <property type="component" value="Unassembled WGS sequence"/>
</dbReference>
<reference evidence="16" key="1">
    <citation type="journal article" date="2011" name="Nat. Genet.">
        <title>The Arabidopsis lyrata genome sequence and the basis of rapid genome size change.</title>
        <authorList>
            <person name="Hu T.T."/>
            <person name="Pattyn P."/>
            <person name="Bakker E.G."/>
            <person name="Cao J."/>
            <person name="Cheng J.-F."/>
            <person name="Clark R.M."/>
            <person name="Fahlgren N."/>
            <person name="Fawcett J.A."/>
            <person name="Grimwood J."/>
            <person name="Gundlach H."/>
            <person name="Haberer G."/>
            <person name="Hollister J.D."/>
            <person name="Ossowski S."/>
            <person name="Ottilar R.P."/>
            <person name="Salamov A.A."/>
            <person name="Schneeberger K."/>
            <person name="Spannagl M."/>
            <person name="Wang X."/>
            <person name="Yang L."/>
            <person name="Nasrallah M.E."/>
            <person name="Bergelson J."/>
            <person name="Carrington J.C."/>
            <person name="Gaut B.S."/>
            <person name="Schmutz J."/>
            <person name="Mayer K.F.X."/>
            <person name="Van de Peer Y."/>
            <person name="Grigoriev I.V."/>
            <person name="Nordborg M."/>
            <person name="Weigel D."/>
            <person name="Guo Y.-L."/>
        </authorList>
    </citation>
    <scope>NUCLEOTIDE SEQUENCE [LARGE SCALE GENOMIC DNA]</scope>
    <source>
        <strain evidence="16">cv. MN47</strain>
    </source>
</reference>
<keyword evidence="1 13" id="KW-0134">Cell wall</keyword>
<evidence type="ECO:0000256" key="13">
    <source>
        <dbReference type="RuleBase" id="RU361120"/>
    </source>
</evidence>
<keyword evidence="8" id="KW-0325">Glycoprotein</keyword>
<dbReference type="GO" id="GO:0048046">
    <property type="term" value="C:apoplast"/>
    <property type="evidence" value="ECO:0007669"/>
    <property type="project" value="UniProtKB-SubCell"/>
</dbReference>
<gene>
    <name evidence="15" type="ORF">ARALYDRAFT_475586</name>
</gene>
<dbReference type="HOGENOM" id="CLU_048041_0_0_1"/>